<feature type="compositionally biased region" description="Basic residues" evidence="1">
    <location>
        <begin position="217"/>
        <end position="226"/>
    </location>
</feature>
<feature type="region of interest" description="Disordered" evidence="1">
    <location>
        <begin position="191"/>
        <end position="410"/>
    </location>
</feature>
<feature type="region of interest" description="Disordered" evidence="1">
    <location>
        <begin position="48"/>
        <end position="169"/>
    </location>
</feature>
<keyword evidence="3" id="KW-1185">Reference proteome</keyword>
<feature type="compositionally biased region" description="Basic residues" evidence="1">
    <location>
        <begin position="331"/>
        <end position="351"/>
    </location>
</feature>
<proteinExistence type="predicted"/>
<feature type="compositionally biased region" description="Polar residues" evidence="1">
    <location>
        <begin position="278"/>
        <end position="297"/>
    </location>
</feature>
<evidence type="ECO:0000256" key="1">
    <source>
        <dbReference type="SAM" id="MobiDB-lite"/>
    </source>
</evidence>
<feature type="compositionally biased region" description="Low complexity" evidence="1">
    <location>
        <begin position="307"/>
        <end position="330"/>
    </location>
</feature>
<evidence type="ECO:0000313" key="3">
    <source>
        <dbReference type="Proteomes" id="UP000799770"/>
    </source>
</evidence>
<accession>A0A6A5Z7V4</accession>
<evidence type="ECO:0000313" key="2">
    <source>
        <dbReference type="EMBL" id="KAF2115599.1"/>
    </source>
</evidence>
<feature type="compositionally biased region" description="Basic residues" evidence="1">
    <location>
        <begin position="145"/>
        <end position="154"/>
    </location>
</feature>
<feature type="compositionally biased region" description="Pro residues" evidence="1">
    <location>
        <begin position="103"/>
        <end position="119"/>
    </location>
</feature>
<feature type="compositionally biased region" description="Basic and acidic residues" evidence="1">
    <location>
        <begin position="202"/>
        <end position="216"/>
    </location>
</feature>
<feature type="compositionally biased region" description="Basic residues" evidence="1">
    <location>
        <begin position="57"/>
        <end position="70"/>
    </location>
</feature>
<gene>
    <name evidence="2" type="ORF">BDV96DRAFT_599183</name>
</gene>
<feature type="compositionally biased region" description="Basic and acidic residues" evidence="1">
    <location>
        <begin position="123"/>
        <end position="144"/>
    </location>
</feature>
<reference evidence="2" key="1">
    <citation type="journal article" date="2020" name="Stud. Mycol.">
        <title>101 Dothideomycetes genomes: a test case for predicting lifestyles and emergence of pathogens.</title>
        <authorList>
            <person name="Haridas S."/>
            <person name="Albert R."/>
            <person name="Binder M."/>
            <person name="Bloem J."/>
            <person name="Labutti K."/>
            <person name="Salamov A."/>
            <person name="Andreopoulos B."/>
            <person name="Baker S."/>
            <person name="Barry K."/>
            <person name="Bills G."/>
            <person name="Bluhm B."/>
            <person name="Cannon C."/>
            <person name="Castanera R."/>
            <person name="Culley D."/>
            <person name="Daum C."/>
            <person name="Ezra D."/>
            <person name="Gonzalez J."/>
            <person name="Henrissat B."/>
            <person name="Kuo A."/>
            <person name="Liang C."/>
            <person name="Lipzen A."/>
            <person name="Lutzoni F."/>
            <person name="Magnuson J."/>
            <person name="Mondo S."/>
            <person name="Nolan M."/>
            <person name="Ohm R."/>
            <person name="Pangilinan J."/>
            <person name="Park H.-J."/>
            <person name="Ramirez L."/>
            <person name="Alfaro M."/>
            <person name="Sun H."/>
            <person name="Tritt A."/>
            <person name="Yoshinaga Y."/>
            <person name="Zwiers L.-H."/>
            <person name="Turgeon B."/>
            <person name="Goodwin S."/>
            <person name="Spatafora J."/>
            <person name="Crous P."/>
            <person name="Grigoriev I."/>
        </authorList>
    </citation>
    <scope>NUCLEOTIDE SEQUENCE</scope>
    <source>
        <strain evidence="2">CBS 627.86</strain>
    </source>
</reference>
<feature type="compositionally biased region" description="Low complexity" evidence="1">
    <location>
        <begin position="352"/>
        <end position="361"/>
    </location>
</feature>
<sequence>MPPIALEETLERIRANGNRSTTRNVIVQLVLEALVEQLRIRRLRMEDRVRSRNSQTPRKHHRSRQRNRRDRQREEDEDGIVTPAGWQPDPNPRYMINGYVPGDGPPSRHPVPGPRPRTPPQDRFVEPGEIRPAPQERGEPSSGDHHRRRRHQRPRSPSLGPPPKWKPKLGPLLGFGDHYMECVNYYVADRDKETRKGHRHERREARKQAKAENPHNHREHRHRRRERSPGPIPAAADGHHLAEAVAANAQAPRGENPHYEPTPYSAAVEDIERWQADVQRSNPASAHQPSNYQSSNHSDYEPVYNHPANQPPSAAGAGAAASYYNPNPSSHHSRSRSHPPANTHRHHRTPRSRTPTTPPRQHAVHVIPPSPLPPEDDNEMRVRTMTAPPPYRSMAATDERRVSQPEDEEY</sequence>
<dbReference type="AlphaFoldDB" id="A0A6A5Z7V4"/>
<dbReference type="EMBL" id="ML977322">
    <property type="protein sequence ID" value="KAF2115599.1"/>
    <property type="molecule type" value="Genomic_DNA"/>
</dbReference>
<dbReference type="Proteomes" id="UP000799770">
    <property type="component" value="Unassembled WGS sequence"/>
</dbReference>
<protein>
    <submittedName>
        <fullName evidence="2">Uncharacterized protein</fullName>
    </submittedName>
</protein>
<organism evidence="2 3">
    <name type="scientific">Lophiotrema nucula</name>
    <dbReference type="NCBI Taxonomy" id="690887"/>
    <lineage>
        <taxon>Eukaryota</taxon>
        <taxon>Fungi</taxon>
        <taxon>Dikarya</taxon>
        <taxon>Ascomycota</taxon>
        <taxon>Pezizomycotina</taxon>
        <taxon>Dothideomycetes</taxon>
        <taxon>Pleosporomycetidae</taxon>
        <taxon>Pleosporales</taxon>
        <taxon>Lophiotremataceae</taxon>
        <taxon>Lophiotrema</taxon>
    </lineage>
</organism>
<name>A0A6A5Z7V4_9PLEO</name>